<accession>A0AAX3JA82</accession>
<dbReference type="GO" id="GO:0016887">
    <property type="term" value="F:ATP hydrolysis activity"/>
    <property type="evidence" value="ECO:0007669"/>
    <property type="project" value="InterPro"/>
</dbReference>
<dbReference type="RefSeq" id="WP_159222816.1">
    <property type="nucleotide sequence ID" value="NZ_LR733469.1"/>
</dbReference>
<dbReference type="InterPro" id="IPR051396">
    <property type="entry name" value="Bact_Antivir_Def_Nuclease"/>
</dbReference>
<dbReference type="InterPro" id="IPR027417">
    <property type="entry name" value="P-loop_NTPase"/>
</dbReference>
<dbReference type="AlphaFoldDB" id="A0AAX3JA82"/>
<dbReference type="PANTHER" id="PTHR43581:SF2">
    <property type="entry name" value="EXCINUCLEASE ATPASE SUBUNIT"/>
    <property type="match status" value="1"/>
</dbReference>
<evidence type="ECO:0000313" key="4">
    <source>
        <dbReference type="Proteomes" id="UP000433737"/>
    </source>
</evidence>
<protein>
    <submittedName>
        <fullName evidence="3">Predicted ATP-binding protein involved in virulence</fullName>
    </submittedName>
</protein>
<dbReference type="Pfam" id="PF13304">
    <property type="entry name" value="AAA_21"/>
    <property type="match status" value="1"/>
</dbReference>
<feature type="region of interest" description="Disordered" evidence="1">
    <location>
        <begin position="111"/>
        <end position="130"/>
    </location>
</feature>
<gene>
    <name evidence="3" type="ORF">PANT111_40029</name>
</gene>
<sequence>MGKVTVILGENGKGKTRFLLSQYEKYKDSKCIATISNSLINPFPLIRDAKHDSYALRARQVYSPNLFARSINNYFDRLLVNANPKILFFILEHVGFDGDFIVRREPMYHVSESGESGESSGISKSSESSESGSFRISFNYQLEPSPTLGENRYSTFTRTMPVAPGFAKEYSKFIGKAEEFHLTYSRHIHQSQNYRDHLEAEKEIAKLLPYAKKRTLFRNKYFFKKNGIFFPLENASSGELYIMSLALFIRRFLHNTEKHGLPRLILIDEPENSLHPKWQREYIGFIKGFIGYDAVDIVIATHSPLIAIDDGNYSEGISLKGIEDGVLVPVRHNENDNNIEQVYYELFGVLTPKNRYLSEYCNDLLKRFTANKISYLKAEGALTAMREASFDSDQQEFLQGVLEILKRLEGKLNG</sequence>
<evidence type="ECO:0000256" key="1">
    <source>
        <dbReference type="SAM" id="MobiDB-lite"/>
    </source>
</evidence>
<dbReference type="InterPro" id="IPR003959">
    <property type="entry name" value="ATPase_AAA_core"/>
</dbReference>
<dbReference type="EMBL" id="CABWMH010000034">
    <property type="protein sequence ID" value="VXC35710.1"/>
    <property type="molecule type" value="Genomic_DNA"/>
</dbReference>
<reference evidence="3 4" key="1">
    <citation type="submission" date="2019-10" db="EMBL/GenBank/DDBJ databases">
        <authorList>
            <person name="Karimi E."/>
        </authorList>
    </citation>
    <scope>NUCLEOTIDE SEQUENCE [LARGE SCALE GENOMIC DNA]</scope>
    <source>
        <strain evidence="3">Pantoea sp. 111</strain>
    </source>
</reference>
<evidence type="ECO:0000259" key="2">
    <source>
        <dbReference type="Pfam" id="PF13304"/>
    </source>
</evidence>
<proteinExistence type="predicted"/>
<dbReference type="Proteomes" id="UP000433737">
    <property type="component" value="Unassembled WGS sequence"/>
</dbReference>
<evidence type="ECO:0000313" key="3">
    <source>
        <dbReference type="EMBL" id="VXC35710.1"/>
    </source>
</evidence>
<dbReference type="SUPFAM" id="SSF52540">
    <property type="entry name" value="P-loop containing nucleoside triphosphate hydrolases"/>
    <property type="match status" value="1"/>
</dbReference>
<organism evidence="3 4">
    <name type="scientific">Pantoea brenneri</name>
    <dbReference type="NCBI Taxonomy" id="472694"/>
    <lineage>
        <taxon>Bacteria</taxon>
        <taxon>Pseudomonadati</taxon>
        <taxon>Pseudomonadota</taxon>
        <taxon>Gammaproteobacteria</taxon>
        <taxon>Enterobacterales</taxon>
        <taxon>Erwiniaceae</taxon>
        <taxon>Pantoea</taxon>
    </lineage>
</organism>
<feature type="domain" description="ATPase AAA-type core" evidence="2">
    <location>
        <begin position="204"/>
        <end position="308"/>
    </location>
</feature>
<name>A0AAX3JA82_9GAMM</name>
<dbReference type="Gene3D" id="3.40.50.300">
    <property type="entry name" value="P-loop containing nucleotide triphosphate hydrolases"/>
    <property type="match status" value="1"/>
</dbReference>
<keyword evidence="3" id="KW-0547">Nucleotide-binding</keyword>
<keyword evidence="3" id="KW-0067">ATP-binding</keyword>
<dbReference type="PANTHER" id="PTHR43581">
    <property type="entry name" value="ATP/GTP PHOSPHATASE"/>
    <property type="match status" value="1"/>
</dbReference>
<comment type="caution">
    <text evidence="3">The sequence shown here is derived from an EMBL/GenBank/DDBJ whole genome shotgun (WGS) entry which is preliminary data.</text>
</comment>
<dbReference type="GO" id="GO:0005524">
    <property type="term" value="F:ATP binding"/>
    <property type="evidence" value="ECO:0007669"/>
    <property type="project" value="UniProtKB-KW"/>
</dbReference>